<comment type="caution">
    <text evidence="12">The sequence shown here is derived from an EMBL/GenBank/DDBJ whole genome shotgun (WGS) entry which is preliminary data.</text>
</comment>
<dbReference type="GO" id="GO:0005737">
    <property type="term" value="C:cytoplasm"/>
    <property type="evidence" value="ECO:0007669"/>
    <property type="project" value="UniProtKB-SubCell"/>
</dbReference>
<protein>
    <recommendedName>
        <fullName evidence="3 7">L-lactate dehydrogenase</fullName>
        <shortName evidence="7">L-LDH</shortName>
        <ecNumber evidence="3 7">1.1.1.27</ecNumber>
    </recommendedName>
</protein>
<evidence type="ECO:0000256" key="7">
    <source>
        <dbReference type="HAMAP-Rule" id="MF_00488"/>
    </source>
</evidence>
<feature type="binding site" evidence="7">
    <location>
        <position position="233"/>
    </location>
    <ligand>
        <name>substrate</name>
    </ligand>
</feature>
<comment type="pathway">
    <text evidence="1 7">Fermentation; pyruvate fermentation to lactate; (S)-lactate from pyruvate: step 1/1.</text>
</comment>
<feature type="binding site" evidence="7">
    <location>
        <begin position="82"/>
        <end position="83"/>
    </location>
    <ligand>
        <name>NAD(+)</name>
        <dbReference type="ChEBI" id="CHEBI:57540"/>
    </ligand>
</feature>
<feature type="binding site" evidence="7">
    <location>
        <position position="156"/>
    </location>
    <ligand>
        <name>beta-D-fructose 1,6-bisphosphate</name>
        <dbReference type="ChEBI" id="CHEBI:32966"/>
        <note>allosteric activator</note>
    </ligand>
</feature>
<dbReference type="AlphaFoldDB" id="E6MHG5"/>
<comment type="activity regulation">
    <text evidence="7">Allosterically activated by fructose 1,6-bisphosphate (FBP).</text>
</comment>
<sequence length="317" mass="34208">MAAINIQKVGIIGTGFVGTSIAFTLLQKGLFSEMVLIDVNRDKAEGEAMDLSHGIPFAKPMAICAGDYDDIADAGLVIVTAGAAQKPGETRLDLVNKNVGIFKSIIPEIAKRNRDAILLIVSNPVDILTYVAWRLSGYPQERVIGSGTVLDSARLRYLLGQRLAVNPQSVHAYIIGEHGDSELAVWSEANVSGIALDQFCEFRGYRAHAENEQKIYEHVVNAAYDIIQKKGATYFGVGMAVGRIAEALFRDEHAVMPVSVNMRGIYGIKGDLFLSMPAIVGASGIEKVLPLDLSAGESERFFRSVTALQGIIDAIDL</sequence>
<comment type="similarity">
    <text evidence="2 7">Belongs to the LDH/MDH superfamily. LDH family.</text>
</comment>
<evidence type="ECO:0000259" key="11">
    <source>
        <dbReference type="Pfam" id="PF02866"/>
    </source>
</evidence>
<dbReference type="Proteomes" id="UP000004754">
    <property type="component" value="Unassembled WGS sequence"/>
</dbReference>
<feature type="binding site" evidence="7 9">
    <location>
        <begin position="121"/>
        <end position="123"/>
    </location>
    <ligand>
        <name>NAD(+)</name>
        <dbReference type="ChEBI" id="CHEBI:57540"/>
    </ligand>
</feature>
<evidence type="ECO:0000313" key="13">
    <source>
        <dbReference type="Proteomes" id="UP000004754"/>
    </source>
</evidence>
<feature type="binding site" evidence="7">
    <location>
        <position position="171"/>
    </location>
    <ligand>
        <name>beta-D-fructose 1,6-bisphosphate</name>
        <dbReference type="ChEBI" id="CHEBI:32966"/>
        <note>allosteric activator</note>
    </ligand>
</feature>
<dbReference type="CDD" id="cd05292">
    <property type="entry name" value="LDH_2"/>
    <property type="match status" value="1"/>
</dbReference>
<accession>E6MHG5</accession>
<evidence type="ECO:0000313" key="12">
    <source>
        <dbReference type="EMBL" id="EFV01467.1"/>
    </source>
</evidence>
<evidence type="ECO:0000256" key="6">
    <source>
        <dbReference type="ARBA" id="ARBA00049258"/>
    </source>
</evidence>
<dbReference type="InterPro" id="IPR001557">
    <property type="entry name" value="L-lactate/malate_DH"/>
</dbReference>
<dbReference type="SUPFAM" id="SSF51735">
    <property type="entry name" value="NAD(P)-binding Rossmann-fold domains"/>
    <property type="match status" value="1"/>
</dbReference>
<feature type="binding site" evidence="7">
    <location>
        <position position="104"/>
    </location>
    <ligand>
        <name>NAD(+)</name>
        <dbReference type="ChEBI" id="CHEBI:57540"/>
    </ligand>
</feature>
<feature type="modified residue" description="Phosphotyrosine" evidence="7">
    <location>
        <position position="224"/>
    </location>
</feature>
<keyword evidence="4 7" id="KW-0560">Oxidoreductase</keyword>
<evidence type="ECO:0000256" key="9">
    <source>
        <dbReference type="PIRSR" id="PIRSR000102-3"/>
    </source>
</evidence>
<feature type="binding site" evidence="9">
    <location>
        <position position="98"/>
    </location>
    <ligand>
        <name>NAD(+)</name>
        <dbReference type="ChEBI" id="CHEBI:57540"/>
    </ligand>
</feature>
<dbReference type="HOGENOM" id="CLU_045401_1_1_9"/>
<name>E6MHG5_9FIRM</name>
<dbReference type="Gene3D" id="3.90.110.10">
    <property type="entry name" value="Lactate dehydrogenase/glycoside hydrolase, family 4, C-terminal"/>
    <property type="match status" value="1"/>
</dbReference>
<dbReference type="FunFam" id="3.40.50.720:FF:000018">
    <property type="entry name" value="Malate dehydrogenase"/>
    <property type="match status" value="1"/>
</dbReference>
<dbReference type="GO" id="GO:0006096">
    <property type="term" value="P:glycolytic process"/>
    <property type="evidence" value="ECO:0007669"/>
    <property type="project" value="UniProtKB-UniRule"/>
</dbReference>
<evidence type="ECO:0000256" key="3">
    <source>
        <dbReference type="ARBA" id="ARBA00012967"/>
    </source>
</evidence>
<comment type="subunit">
    <text evidence="7">Homotetramer.</text>
</comment>
<comment type="function">
    <text evidence="7">Catalyzes the conversion of lactate to pyruvate.</text>
</comment>
<feature type="binding site" evidence="7">
    <location>
        <position position="146"/>
    </location>
    <ligand>
        <name>NAD(+)</name>
        <dbReference type="ChEBI" id="CHEBI:57540"/>
    </ligand>
</feature>
<comment type="subcellular location">
    <subcellularLocation>
        <location evidence="7">Cytoplasm</location>
    </subcellularLocation>
</comment>
<keyword evidence="7" id="KW-0021">Allosteric enzyme</keyword>
<evidence type="ECO:0000256" key="5">
    <source>
        <dbReference type="ARBA" id="ARBA00023027"/>
    </source>
</evidence>
<dbReference type="STRING" id="887929.HMP0721_1450"/>
<dbReference type="PROSITE" id="PS00064">
    <property type="entry name" value="L_LDH"/>
    <property type="match status" value="1"/>
</dbReference>
<dbReference type="NCBIfam" id="NF000824">
    <property type="entry name" value="PRK00066.1"/>
    <property type="match status" value="1"/>
</dbReference>
<evidence type="ECO:0000259" key="10">
    <source>
        <dbReference type="Pfam" id="PF00056"/>
    </source>
</evidence>
<dbReference type="eggNOG" id="COG0039">
    <property type="taxonomic scope" value="Bacteria"/>
</dbReference>
<dbReference type="RefSeq" id="WP_006598872.1">
    <property type="nucleotide sequence ID" value="NZ_GL622359.1"/>
</dbReference>
<dbReference type="PANTHER" id="PTHR43128">
    <property type="entry name" value="L-2-HYDROXYCARBOXYLATE DEHYDROGENASE (NAD(P)(+))"/>
    <property type="match status" value="1"/>
</dbReference>
<evidence type="ECO:0000256" key="4">
    <source>
        <dbReference type="ARBA" id="ARBA00023002"/>
    </source>
</evidence>
<dbReference type="HAMAP" id="MF_00488">
    <property type="entry name" value="Lactate_dehydrog"/>
    <property type="match status" value="1"/>
</dbReference>
<feature type="binding site" evidence="7">
    <location>
        <position position="68"/>
    </location>
    <ligand>
        <name>NAD(+)</name>
        <dbReference type="ChEBI" id="CHEBI:57540"/>
    </ligand>
</feature>
<gene>
    <name evidence="7" type="primary">ldh</name>
    <name evidence="12" type="ORF">HMP0721_1450</name>
</gene>
<evidence type="ECO:0000256" key="1">
    <source>
        <dbReference type="ARBA" id="ARBA00004843"/>
    </source>
</evidence>
<dbReference type="InterPro" id="IPR022383">
    <property type="entry name" value="Lactate/malate_DH_C"/>
</dbReference>
<keyword evidence="7" id="KW-0597">Phosphoprotein</keyword>
<feature type="domain" description="Lactate/malate dehydrogenase N-terminal" evidence="10">
    <location>
        <begin position="8"/>
        <end position="145"/>
    </location>
</feature>
<dbReference type="InterPro" id="IPR001236">
    <property type="entry name" value="Lactate/malate_DH_N"/>
</dbReference>
<reference evidence="12 13" key="1">
    <citation type="submission" date="2010-12" db="EMBL/GenBank/DDBJ databases">
        <authorList>
            <person name="Muzny D."/>
            <person name="Qin X."/>
            <person name="Deng J."/>
            <person name="Jiang H."/>
            <person name="Liu Y."/>
            <person name="Qu J."/>
            <person name="Song X.-Z."/>
            <person name="Zhang L."/>
            <person name="Thornton R."/>
            <person name="Coyle M."/>
            <person name="Francisco L."/>
            <person name="Jackson L."/>
            <person name="Javaid M."/>
            <person name="Korchina V."/>
            <person name="Kovar C."/>
            <person name="Mata R."/>
            <person name="Mathew T."/>
            <person name="Ngo R."/>
            <person name="Nguyen L."/>
            <person name="Nguyen N."/>
            <person name="Okwuonu G."/>
            <person name="Ongeri F."/>
            <person name="Pham C."/>
            <person name="Simmons D."/>
            <person name="Wilczek-Boney K."/>
            <person name="Hale W."/>
            <person name="Jakkamsetti A."/>
            <person name="Pham P."/>
            <person name="Ruth R."/>
            <person name="San Lucas F."/>
            <person name="Warren J."/>
            <person name="Zhang J."/>
            <person name="Zhao Z."/>
            <person name="Zhou C."/>
            <person name="Zhu D."/>
            <person name="Lee S."/>
            <person name="Bess C."/>
            <person name="Blankenburg K."/>
            <person name="Forbes L."/>
            <person name="Fu Q."/>
            <person name="Gubbala S."/>
            <person name="Hirani K."/>
            <person name="Jayaseelan J.C."/>
            <person name="Lara F."/>
            <person name="Munidasa M."/>
            <person name="Palculict T."/>
            <person name="Patil S."/>
            <person name="Pu L.-L."/>
            <person name="Saada N."/>
            <person name="Tang L."/>
            <person name="Weissenberger G."/>
            <person name="Zhu Y."/>
            <person name="Hemphill L."/>
            <person name="Shang Y."/>
            <person name="Youmans B."/>
            <person name="Ayvaz T."/>
            <person name="Ross M."/>
            <person name="Santibanez J."/>
            <person name="Aqrawi P."/>
            <person name="Gross S."/>
            <person name="Joshi V."/>
            <person name="Fowler G."/>
            <person name="Nazareth L."/>
            <person name="Reid J."/>
            <person name="Worley K."/>
            <person name="Petrosino J."/>
            <person name="Highlander S."/>
            <person name="Gibbs R."/>
        </authorList>
    </citation>
    <scope>NUCLEOTIDE SEQUENCE [LARGE SCALE GENOMIC DNA]</scope>
    <source>
        <strain evidence="12 13">ATCC 23263</strain>
    </source>
</reference>
<dbReference type="SUPFAM" id="SSF56327">
    <property type="entry name" value="LDH C-terminal domain-like"/>
    <property type="match status" value="1"/>
</dbReference>
<keyword evidence="5 7" id="KW-0520">NAD</keyword>
<dbReference type="PRINTS" id="PR00086">
    <property type="entry name" value="LLDHDRGNASE"/>
</dbReference>
<evidence type="ECO:0000256" key="2">
    <source>
        <dbReference type="ARBA" id="ARBA00006054"/>
    </source>
</evidence>
<dbReference type="PANTHER" id="PTHR43128:SF16">
    <property type="entry name" value="L-LACTATE DEHYDROGENASE"/>
    <property type="match status" value="1"/>
</dbReference>
<dbReference type="UniPathway" id="UPA00554">
    <property type="reaction ID" value="UER00611"/>
</dbReference>
<dbReference type="InterPro" id="IPR036291">
    <property type="entry name" value="NAD(P)-bd_dom_sf"/>
</dbReference>
<dbReference type="GO" id="GO:0006089">
    <property type="term" value="P:lactate metabolic process"/>
    <property type="evidence" value="ECO:0007669"/>
    <property type="project" value="TreeGrafter"/>
</dbReference>
<dbReference type="GO" id="GO:0004459">
    <property type="term" value="F:L-lactate dehydrogenase (NAD+) activity"/>
    <property type="evidence" value="ECO:0007669"/>
    <property type="project" value="UniProtKB-UniRule"/>
</dbReference>
<dbReference type="InterPro" id="IPR018177">
    <property type="entry name" value="L-lactate_DH_AS"/>
</dbReference>
<feature type="binding site" evidence="7">
    <location>
        <position position="17"/>
    </location>
    <ligand>
        <name>NAD(+)</name>
        <dbReference type="ChEBI" id="CHEBI:57540"/>
    </ligand>
</feature>
<dbReference type="NCBIfam" id="TIGR01771">
    <property type="entry name" value="L-LDH-NAD"/>
    <property type="match status" value="1"/>
</dbReference>
<organism evidence="12 13">
    <name type="scientific">Pseudoramibacter alactolyticus ATCC 23263</name>
    <dbReference type="NCBI Taxonomy" id="887929"/>
    <lineage>
        <taxon>Bacteria</taxon>
        <taxon>Bacillati</taxon>
        <taxon>Bacillota</taxon>
        <taxon>Clostridia</taxon>
        <taxon>Eubacteriales</taxon>
        <taxon>Eubacteriaceae</taxon>
        <taxon>Pseudoramibacter</taxon>
    </lineage>
</organism>
<dbReference type="EC" id="1.1.1.27" evidence="3 7"/>
<proteinExistence type="inferred from homology"/>
<dbReference type="Gene3D" id="3.40.50.720">
    <property type="entry name" value="NAD(P)-binding Rossmann-like Domain"/>
    <property type="match status" value="1"/>
</dbReference>
<evidence type="ECO:0000256" key="8">
    <source>
        <dbReference type="PIRSR" id="PIRSR000102-1"/>
    </source>
</evidence>
<feature type="binding site" evidence="7">
    <location>
        <position position="91"/>
    </location>
    <ligand>
        <name>substrate</name>
    </ligand>
</feature>
<feature type="binding site" evidence="7 9">
    <location>
        <position position="38"/>
    </location>
    <ligand>
        <name>NAD(+)</name>
        <dbReference type="ChEBI" id="CHEBI:57540"/>
    </ligand>
</feature>
<dbReference type="EMBL" id="AEQN01000018">
    <property type="protein sequence ID" value="EFV01467.1"/>
    <property type="molecule type" value="Genomic_DNA"/>
</dbReference>
<dbReference type="OrthoDB" id="9802969at2"/>
<feature type="binding site" evidence="9">
    <location>
        <begin position="13"/>
        <end position="18"/>
    </location>
    <ligand>
        <name>NAD(+)</name>
        <dbReference type="ChEBI" id="CHEBI:57540"/>
    </ligand>
</feature>
<dbReference type="Pfam" id="PF02866">
    <property type="entry name" value="Ldh_1_C"/>
    <property type="match status" value="1"/>
</dbReference>
<keyword evidence="13" id="KW-1185">Reference proteome</keyword>
<keyword evidence="7" id="KW-0963">Cytoplasm</keyword>
<dbReference type="InterPro" id="IPR011304">
    <property type="entry name" value="L-lactate_DH"/>
</dbReference>
<feature type="binding site" evidence="7">
    <location>
        <position position="85"/>
    </location>
    <ligand>
        <name>substrate</name>
    </ligand>
</feature>
<feature type="binding site" evidence="7">
    <location>
        <position position="43"/>
    </location>
    <ligand>
        <name>NAD(+)</name>
        <dbReference type="ChEBI" id="CHEBI:57540"/>
    </ligand>
</feature>
<dbReference type="InterPro" id="IPR015955">
    <property type="entry name" value="Lactate_DH/Glyco_Ohase_4_C"/>
</dbReference>
<dbReference type="PIRSF" id="PIRSF000102">
    <property type="entry name" value="Lac_mal_DH"/>
    <property type="match status" value="1"/>
</dbReference>
<comment type="catalytic activity">
    <reaction evidence="6 7">
        <text>(S)-lactate + NAD(+) = pyruvate + NADH + H(+)</text>
        <dbReference type="Rhea" id="RHEA:23444"/>
        <dbReference type="ChEBI" id="CHEBI:15361"/>
        <dbReference type="ChEBI" id="CHEBI:15378"/>
        <dbReference type="ChEBI" id="CHEBI:16651"/>
        <dbReference type="ChEBI" id="CHEBI:57540"/>
        <dbReference type="ChEBI" id="CHEBI:57945"/>
        <dbReference type="EC" id="1.1.1.27"/>
    </reaction>
</comment>
<feature type="binding site" evidence="7">
    <location>
        <begin position="151"/>
        <end position="154"/>
    </location>
    <ligand>
        <name>substrate</name>
    </ligand>
</feature>
<feature type="active site" description="Proton acceptor" evidence="7 8">
    <location>
        <position position="178"/>
    </location>
</feature>
<dbReference type="Pfam" id="PF00056">
    <property type="entry name" value="Ldh_1_N"/>
    <property type="match status" value="1"/>
</dbReference>
<feature type="binding site" evidence="7">
    <location>
        <begin position="123"/>
        <end position="126"/>
    </location>
    <ligand>
        <name>substrate</name>
    </ligand>
</feature>
<feature type="domain" description="Lactate/malate dehydrogenase C-terminal" evidence="11">
    <location>
        <begin position="148"/>
        <end position="313"/>
    </location>
</feature>